<name>A0AAV2N9M1_9HYME</name>
<evidence type="ECO:0000259" key="10">
    <source>
        <dbReference type="Pfam" id="PF00151"/>
    </source>
</evidence>
<accession>A0AAV2N9M1</accession>
<organism evidence="11 12">
    <name type="scientific">Lasius platythorax</name>
    <dbReference type="NCBI Taxonomy" id="488582"/>
    <lineage>
        <taxon>Eukaryota</taxon>
        <taxon>Metazoa</taxon>
        <taxon>Ecdysozoa</taxon>
        <taxon>Arthropoda</taxon>
        <taxon>Hexapoda</taxon>
        <taxon>Insecta</taxon>
        <taxon>Pterygota</taxon>
        <taxon>Neoptera</taxon>
        <taxon>Endopterygota</taxon>
        <taxon>Hymenoptera</taxon>
        <taxon>Apocrita</taxon>
        <taxon>Aculeata</taxon>
        <taxon>Formicoidea</taxon>
        <taxon>Formicidae</taxon>
        <taxon>Formicinae</taxon>
        <taxon>Lasius</taxon>
        <taxon>Lasius</taxon>
    </lineage>
</organism>
<dbReference type="InterPro" id="IPR029058">
    <property type="entry name" value="AB_hydrolase_fold"/>
</dbReference>
<evidence type="ECO:0000256" key="6">
    <source>
        <dbReference type="ARBA" id="ARBA00022801"/>
    </source>
</evidence>
<dbReference type="PANTHER" id="PTHR11610">
    <property type="entry name" value="LIPASE"/>
    <property type="match status" value="1"/>
</dbReference>
<sequence>MLTPTVYLYVLLFLVTRISYSQESCSCDQPNSNFATGVNLVYYKCNNETPATIKYPITAPQELLNVLEDKRVIFYIFGYNESPKEPKVQLMLKALCDGRTDNVVLLDWSRYTRNFYSISFKHAEKVGSLFARSIRLLVENGLNVSKIYIIGFSLGAHITGYVTKCNDFVIPRITGLDPANPLFYPSGCYLEPTDATWIDVIHTDMGGYGTPTSVGTAEYYANKGTNPQPGCNIISLPLTLADSCSHERAVELYAESKRQPKEFIAVQCSSYNDYADSKCKDNLHTGVGYNAVNVSGHFYFSTGVI</sequence>
<evidence type="ECO:0000256" key="9">
    <source>
        <dbReference type="SAM" id="SignalP"/>
    </source>
</evidence>
<comment type="similarity">
    <text evidence="3 8">Belongs to the AB hydrolase superfamily. Lipase family.</text>
</comment>
<dbReference type="EC" id="3.1.1.32" evidence="4"/>
<keyword evidence="9" id="KW-0732">Signal</keyword>
<evidence type="ECO:0000313" key="11">
    <source>
        <dbReference type="EMBL" id="CAL1676464.1"/>
    </source>
</evidence>
<evidence type="ECO:0000313" key="12">
    <source>
        <dbReference type="Proteomes" id="UP001497644"/>
    </source>
</evidence>
<feature type="domain" description="Lipase" evidence="10">
    <location>
        <begin position="64"/>
        <end position="282"/>
    </location>
</feature>
<dbReference type="SUPFAM" id="SSF53474">
    <property type="entry name" value="alpha/beta-Hydrolases"/>
    <property type="match status" value="1"/>
</dbReference>
<dbReference type="GO" id="GO:0017171">
    <property type="term" value="F:serine hydrolase activity"/>
    <property type="evidence" value="ECO:0007669"/>
    <property type="project" value="TreeGrafter"/>
</dbReference>
<dbReference type="GO" id="GO:0016042">
    <property type="term" value="P:lipid catabolic process"/>
    <property type="evidence" value="ECO:0007669"/>
    <property type="project" value="TreeGrafter"/>
</dbReference>
<dbReference type="EMBL" id="OZ034834">
    <property type="protein sequence ID" value="CAL1676464.1"/>
    <property type="molecule type" value="Genomic_DNA"/>
</dbReference>
<dbReference type="GO" id="GO:0005615">
    <property type="term" value="C:extracellular space"/>
    <property type="evidence" value="ECO:0007669"/>
    <property type="project" value="TreeGrafter"/>
</dbReference>
<evidence type="ECO:0000256" key="8">
    <source>
        <dbReference type="RuleBase" id="RU004262"/>
    </source>
</evidence>
<feature type="signal peptide" evidence="9">
    <location>
        <begin position="1"/>
        <end position="21"/>
    </location>
</feature>
<keyword evidence="6" id="KW-0378">Hydrolase</keyword>
<dbReference type="PANTHER" id="PTHR11610:SF173">
    <property type="entry name" value="LIPASE DOMAIN-CONTAINING PROTEIN-RELATED"/>
    <property type="match status" value="1"/>
</dbReference>
<comment type="catalytic activity">
    <reaction evidence="1">
        <text>a 1,2-diacyl-sn-glycero-3-phosphocholine + H2O = a 2-acyl-sn-glycero-3-phosphocholine + a fatty acid + H(+)</text>
        <dbReference type="Rhea" id="RHEA:18689"/>
        <dbReference type="ChEBI" id="CHEBI:15377"/>
        <dbReference type="ChEBI" id="CHEBI:15378"/>
        <dbReference type="ChEBI" id="CHEBI:28868"/>
        <dbReference type="ChEBI" id="CHEBI:57643"/>
        <dbReference type="ChEBI" id="CHEBI:57875"/>
        <dbReference type="EC" id="3.1.1.32"/>
    </reaction>
</comment>
<dbReference type="InterPro" id="IPR013818">
    <property type="entry name" value="Lipase"/>
</dbReference>
<evidence type="ECO:0000256" key="7">
    <source>
        <dbReference type="ARBA" id="ARBA00023157"/>
    </source>
</evidence>
<evidence type="ECO:0000256" key="1">
    <source>
        <dbReference type="ARBA" id="ARBA00000111"/>
    </source>
</evidence>
<feature type="chain" id="PRO_5043561992" description="phospholipase A1" evidence="9">
    <location>
        <begin position="22"/>
        <end position="305"/>
    </location>
</feature>
<keyword evidence="7" id="KW-1015">Disulfide bond</keyword>
<dbReference type="Pfam" id="PF00151">
    <property type="entry name" value="Lipase"/>
    <property type="match status" value="1"/>
</dbReference>
<proteinExistence type="inferred from homology"/>
<evidence type="ECO:0000256" key="5">
    <source>
        <dbReference type="ARBA" id="ARBA00022525"/>
    </source>
</evidence>
<dbReference type="InterPro" id="IPR000734">
    <property type="entry name" value="TAG_lipase"/>
</dbReference>
<evidence type="ECO:0000256" key="2">
    <source>
        <dbReference type="ARBA" id="ARBA00004613"/>
    </source>
</evidence>
<gene>
    <name evidence="11" type="ORF">LPLAT_LOCUS2651</name>
</gene>
<evidence type="ECO:0000256" key="4">
    <source>
        <dbReference type="ARBA" id="ARBA00013179"/>
    </source>
</evidence>
<protein>
    <recommendedName>
        <fullName evidence="4">phospholipase A1</fullName>
        <ecNumber evidence="4">3.1.1.32</ecNumber>
    </recommendedName>
</protein>
<evidence type="ECO:0000256" key="3">
    <source>
        <dbReference type="ARBA" id="ARBA00010701"/>
    </source>
</evidence>
<dbReference type="GO" id="GO:0008970">
    <property type="term" value="F:phospholipase A1 activity"/>
    <property type="evidence" value="ECO:0007669"/>
    <property type="project" value="UniProtKB-EC"/>
</dbReference>
<keyword evidence="12" id="KW-1185">Reference proteome</keyword>
<reference evidence="11" key="1">
    <citation type="submission" date="2024-04" db="EMBL/GenBank/DDBJ databases">
        <authorList>
            <consortium name="Molecular Ecology Group"/>
        </authorList>
    </citation>
    <scope>NUCLEOTIDE SEQUENCE</scope>
</reference>
<dbReference type="PRINTS" id="PR00821">
    <property type="entry name" value="TAGLIPASE"/>
</dbReference>
<dbReference type="Proteomes" id="UP001497644">
    <property type="component" value="Chromosome 11"/>
</dbReference>
<dbReference type="Gene3D" id="3.40.50.1820">
    <property type="entry name" value="alpha/beta hydrolase"/>
    <property type="match status" value="1"/>
</dbReference>
<keyword evidence="5" id="KW-0964">Secreted</keyword>
<comment type="subcellular location">
    <subcellularLocation>
        <location evidence="2">Secreted</location>
    </subcellularLocation>
</comment>
<dbReference type="AlphaFoldDB" id="A0AAV2N9M1"/>